<feature type="compositionally biased region" description="Low complexity" evidence="1">
    <location>
        <begin position="431"/>
        <end position="447"/>
    </location>
</feature>
<evidence type="ECO:0000256" key="2">
    <source>
        <dbReference type="SAM" id="Phobius"/>
    </source>
</evidence>
<dbReference type="PANTHER" id="PTHR40018">
    <property type="entry name" value="[PSI+] INDUCTION PROTEIN 2"/>
    <property type="match status" value="1"/>
</dbReference>
<feature type="compositionally biased region" description="Low complexity" evidence="1">
    <location>
        <begin position="494"/>
        <end position="506"/>
    </location>
</feature>
<feature type="compositionally biased region" description="Polar residues" evidence="1">
    <location>
        <begin position="516"/>
        <end position="526"/>
    </location>
</feature>
<dbReference type="GO" id="GO:0005886">
    <property type="term" value="C:plasma membrane"/>
    <property type="evidence" value="ECO:0007669"/>
    <property type="project" value="TreeGrafter"/>
</dbReference>
<feature type="compositionally biased region" description="Polar residues" evidence="1">
    <location>
        <begin position="220"/>
        <end position="230"/>
    </location>
</feature>
<proteinExistence type="predicted"/>
<sequence>MPHITTAMEWSRRRGIGEILVASLLQKRSITGDASNVKNSFSSWSNCMAATYCKWPVIAIIIIVGLTVFSIAWCIIRCACCGMSCCCTCFSFLKCCDCCGGCCDGKRDRPHKHLDDYPPPNPNPNPNQGYQAPAPMMGGALPARPEPPKYAQFEVGKNGLAVDPPKTISEDALPPMPIWESASQRHVNDEEKDEMGMELTELDPVTGQNMPSMAGGVVSSHPNSPANGQGESAYGRQGQGVNNGFMNSQGFYNQSLNNRPGNGRGFAPGGSPNPGMVTDPLMAYRGTPPPIASNNQLDGMGYRVTPGPGLATGIGEAGMGYRGTPPPGNRGYRGAPSPAPGINLGPGQYRGGPSPAPSRGYGESPRNDDFEPAMPQEFPFNSGFNDTPVSGYAQVEPTYDNRPYPSQPSRQFSNDSSRPLVPGRSYTNNTDQSYQSYQSYQSDNSSNVGTYPPPLMPSRGTGQNGPNRVTSPSPQNGNYGGLQQREFDNRSPVQQQPMFGQGQGQDYYDHGDQRNMTRSPQQQETSAYPGYRPYVPEPETPAYPGYKPYTPEPRY</sequence>
<dbReference type="InterPro" id="IPR037504">
    <property type="entry name" value="PSI_induc_2"/>
</dbReference>
<feature type="region of interest" description="Disordered" evidence="1">
    <location>
        <begin position="114"/>
        <end position="138"/>
    </location>
</feature>
<dbReference type="Proteomes" id="UP000624404">
    <property type="component" value="Unassembled WGS sequence"/>
</dbReference>
<evidence type="ECO:0000256" key="1">
    <source>
        <dbReference type="SAM" id="MobiDB-lite"/>
    </source>
</evidence>
<keyword evidence="4" id="KW-1185">Reference proteome</keyword>
<dbReference type="AlphaFoldDB" id="A0A8H2ZMQ8"/>
<protein>
    <submittedName>
        <fullName evidence="3">4fceba8c-1a96-4c68-bab5-99e091a88603</fullName>
    </submittedName>
</protein>
<name>A0A8H2ZMQ8_9HELO</name>
<gene>
    <name evidence="3" type="ORF">SCLTRI_LOCUS25</name>
</gene>
<evidence type="ECO:0000313" key="3">
    <source>
        <dbReference type="EMBL" id="CAD6439061.1"/>
    </source>
</evidence>
<evidence type="ECO:0000313" key="4">
    <source>
        <dbReference type="Proteomes" id="UP000624404"/>
    </source>
</evidence>
<reference evidence="3" key="1">
    <citation type="submission" date="2020-10" db="EMBL/GenBank/DDBJ databases">
        <authorList>
            <person name="Kusch S."/>
        </authorList>
    </citation>
    <scope>NUCLEOTIDE SEQUENCE</scope>
    <source>
        <strain evidence="3">SwB9</strain>
    </source>
</reference>
<feature type="compositionally biased region" description="Polar residues" evidence="1">
    <location>
        <begin position="407"/>
        <end position="417"/>
    </location>
</feature>
<keyword evidence="2" id="KW-0812">Transmembrane</keyword>
<dbReference type="GO" id="GO:0005935">
    <property type="term" value="C:cellular bud neck"/>
    <property type="evidence" value="ECO:0007669"/>
    <property type="project" value="TreeGrafter"/>
</dbReference>
<keyword evidence="2" id="KW-0472">Membrane</keyword>
<feature type="transmembrane region" description="Helical" evidence="2">
    <location>
        <begin position="55"/>
        <end position="76"/>
    </location>
</feature>
<feature type="compositionally biased region" description="Polar residues" evidence="1">
    <location>
        <begin position="460"/>
        <end position="477"/>
    </location>
</feature>
<dbReference type="EMBL" id="CAJHIA010000002">
    <property type="protein sequence ID" value="CAD6439061.1"/>
    <property type="molecule type" value="Genomic_DNA"/>
</dbReference>
<comment type="caution">
    <text evidence="3">The sequence shown here is derived from an EMBL/GenBank/DDBJ whole genome shotgun (WGS) entry which is preliminary data.</text>
</comment>
<feature type="region of interest" description="Disordered" evidence="1">
    <location>
        <begin position="318"/>
        <end position="555"/>
    </location>
</feature>
<dbReference type="OrthoDB" id="5401332at2759"/>
<keyword evidence="2" id="KW-1133">Transmembrane helix</keyword>
<organism evidence="3 4">
    <name type="scientific">Sclerotinia trifoliorum</name>
    <dbReference type="NCBI Taxonomy" id="28548"/>
    <lineage>
        <taxon>Eukaryota</taxon>
        <taxon>Fungi</taxon>
        <taxon>Dikarya</taxon>
        <taxon>Ascomycota</taxon>
        <taxon>Pezizomycotina</taxon>
        <taxon>Leotiomycetes</taxon>
        <taxon>Helotiales</taxon>
        <taxon>Sclerotiniaceae</taxon>
        <taxon>Sclerotinia</taxon>
    </lineage>
</organism>
<feature type="compositionally biased region" description="Polar residues" evidence="1">
    <location>
        <begin position="239"/>
        <end position="260"/>
    </location>
</feature>
<dbReference type="PANTHER" id="PTHR40018:SF1">
    <property type="entry name" value="[PSI+] INDUCTION PROTEIN 2"/>
    <property type="match status" value="1"/>
</dbReference>
<accession>A0A8H2ZMQ8</accession>
<feature type="region of interest" description="Disordered" evidence="1">
    <location>
        <begin position="215"/>
        <end position="277"/>
    </location>
</feature>